<evidence type="ECO:0000256" key="5">
    <source>
        <dbReference type="ARBA" id="ARBA00034078"/>
    </source>
</evidence>
<dbReference type="PANTHER" id="PTHR46491:SF3">
    <property type="entry name" value="CDGSH IRON-SULFUR DOMAIN-CONTAINING PROTEIN 3, MITOCHONDRIAL"/>
    <property type="match status" value="1"/>
</dbReference>
<dbReference type="Pfam" id="PF09360">
    <property type="entry name" value="zf-CDGSH"/>
    <property type="match status" value="1"/>
</dbReference>
<evidence type="ECO:0000256" key="4">
    <source>
        <dbReference type="ARBA" id="ARBA00023014"/>
    </source>
</evidence>
<evidence type="ECO:0000259" key="6">
    <source>
        <dbReference type="SMART" id="SM00704"/>
    </source>
</evidence>
<dbReference type="InterPro" id="IPR042216">
    <property type="entry name" value="MitoNEET_CISD"/>
</dbReference>
<dbReference type="GO" id="GO:0046872">
    <property type="term" value="F:metal ion binding"/>
    <property type="evidence" value="ECO:0007669"/>
    <property type="project" value="UniProtKB-KW"/>
</dbReference>
<feature type="domain" description="Iron-binding zinc finger CDGSH type" evidence="6">
    <location>
        <begin position="7"/>
        <end position="44"/>
    </location>
</feature>
<keyword evidence="2" id="KW-0479">Metal-binding</keyword>
<sequence length="80" mass="8812">MEGLTNVRPVQFQVEKTADYLLCNCKQTNSRPICDGSHKMVSAAPKDLHASRFVQFGDNSPVYGGVAHKLGYRPKNGGFQ</sequence>
<dbReference type="Gene3D" id="3.40.5.90">
    <property type="entry name" value="CDGSH iron-sulfur domain, mitoNEET-type"/>
    <property type="match status" value="1"/>
</dbReference>
<reference evidence="7" key="1">
    <citation type="submission" date="2012-09" db="EMBL/GenBank/DDBJ databases">
        <authorList>
            <person name="Martin A.A."/>
        </authorList>
    </citation>
    <scope>NUCLEOTIDE SEQUENCE</scope>
</reference>
<dbReference type="SMART" id="SM00704">
    <property type="entry name" value="ZnF_CDGSH"/>
    <property type="match status" value="1"/>
</dbReference>
<dbReference type="GO" id="GO:0051537">
    <property type="term" value="F:2 iron, 2 sulfur cluster binding"/>
    <property type="evidence" value="ECO:0007669"/>
    <property type="project" value="UniProtKB-KW"/>
</dbReference>
<dbReference type="GO" id="GO:0005739">
    <property type="term" value="C:mitochondrion"/>
    <property type="evidence" value="ECO:0007669"/>
    <property type="project" value="TreeGrafter"/>
</dbReference>
<keyword evidence="3" id="KW-0408">Iron</keyword>
<evidence type="ECO:0000313" key="8">
    <source>
        <dbReference type="WBParaSite" id="ACAC_0000912001-mRNA-1"/>
    </source>
</evidence>
<accession>A0A0K0DE75</accession>
<evidence type="ECO:0000256" key="1">
    <source>
        <dbReference type="ARBA" id="ARBA00022714"/>
    </source>
</evidence>
<dbReference type="WBParaSite" id="ACAC_0000912001-mRNA-1">
    <property type="protein sequence ID" value="ACAC_0000912001-mRNA-1"/>
    <property type="gene ID" value="ACAC_0000912001"/>
</dbReference>
<dbReference type="InterPro" id="IPR052950">
    <property type="entry name" value="CISD"/>
</dbReference>
<dbReference type="PANTHER" id="PTHR46491">
    <property type="entry name" value="CDGSH IRON SULFUR DOMAIN PROTEIN HOMOLOG"/>
    <property type="match status" value="1"/>
</dbReference>
<organism evidence="7 8">
    <name type="scientific">Angiostrongylus cantonensis</name>
    <name type="common">Rat lungworm</name>
    <dbReference type="NCBI Taxonomy" id="6313"/>
    <lineage>
        <taxon>Eukaryota</taxon>
        <taxon>Metazoa</taxon>
        <taxon>Ecdysozoa</taxon>
        <taxon>Nematoda</taxon>
        <taxon>Chromadorea</taxon>
        <taxon>Rhabditida</taxon>
        <taxon>Rhabditina</taxon>
        <taxon>Rhabditomorpha</taxon>
        <taxon>Strongyloidea</taxon>
        <taxon>Metastrongylidae</taxon>
        <taxon>Angiostrongylus</taxon>
    </lineage>
</organism>
<reference evidence="8" key="2">
    <citation type="submission" date="2017-02" db="UniProtKB">
        <authorList>
            <consortium name="WormBaseParasite"/>
        </authorList>
    </citation>
    <scope>IDENTIFICATION</scope>
</reference>
<keyword evidence="7" id="KW-1185">Reference proteome</keyword>
<dbReference type="AlphaFoldDB" id="A0A0K0DE75"/>
<dbReference type="STRING" id="6313.A0A0K0DE75"/>
<proteinExistence type="predicted"/>
<evidence type="ECO:0000313" key="7">
    <source>
        <dbReference type="Proteomes" id="UP000035642"/>
    </source>
</evidence>
<keyword evidence="4" id="KW-0411">Iron-sulfur</keyword>
<protein>
    <submittedName>
        <fullName evidence="8">ZnF_CDGSH domain-containing protein</fullName>
    </submittedName>
</protein>
<keyword evidence="1" id="KW-0001">2Fe-2S</keyword>
<name>A0A0K0DE75_ANGCA</name>
<dbReference type="Proteomes" id="UP000035642">
    <property type="component" value="Unassembled WGS sequence"/>
</dbReference>
<evidence type="ECO:0000256" key="3">
    <source>
        <dbReference type="ARBA" id="ARBA00023004"/>
    </source>
</evidence>
<comment type="cofactor">
    <cofactor evidence="5">
        <name>[2Fe-2S] cluster</name>
        <dbReference type="ChEBI" id="CHEBI:190135"/>
    </cofactor>
</comment>
<dbReference type="InterPro" id="IPR018967">
    <property type="entry name" value="FeS-contain_CDGSH-typ"/>
</dbReference>
<evidence type="ECO:0000256" key="2">
    <source>
        <dbReference type="ARBA" id="ARBA00022723"/>
    </source>
</evidence>